<keyword evidence="6" id="KW-0175">Coiled coil</keyword>
<evidence type="ECO:0000256" key="5">
    <source>
        <dbReference type="PIRNR" id="PIRNR038471"/>
    </source>
</evidence>
<evidence type="ECO:0000256" key="2">
    <source>
        <dbReference type="ARBA" id="ARBA00013855"/>
    </source>
</evidence>
<name>A0A919YPF9_9BACL</name>
<reference evidence="8" key="1">
    <citation type="submission" date="2021-03" db="EMBL/GenBank/DDBJ databases">
        <title>Antimicrobial resistance genes in bacteria isolated from Japanese honey, and their potential for conferring macrolide and lincosamide resistance in the American foulbrood pathogen Paenibacillus larvae.</title>
        <authorList>
            <person name="Okamoto M."/>
            <person name="Kumagai M."/>
            <person name="Kanamori H."/>
            <person name="Takamatsu D."/>
        </authorList>
    </citation>
    <scope>NUCLEOTIDE SEQUENCE</scope>
    <source>
        <strain evidence="8">J40TS1</strain>
    </source>
</reference>
<comment type="similarity">
    <text evidence="1 5">Belongs to the MreC family.</text>
</comment>
<dbReference type="PIRSF" id="PIRSF038471">
    <property type="entry name" value="MreC"/>
    <property type="match status" value="1"/>
</dbReference>
<evidence type="ECO:0000313" key="8">
    <source>
        <dbReference type="EMBL" id="GIP16917.1"/>
    </source>
</evidence>
<evidence type="ECO:0000313" key="9">
    <source>
        <dbReference type="Proteomes" id="UP000683139"/>
    </source>
</evidence>
<accession>A0A919YPF9</accession>
<dbReference type="Pfam" id="PF04085">
    <property type="entry name" value="MreC"/>
    <property type="match status" value="1"/>
</dbReference>
<evidence type="ECO:0000256" key="6">
    <source>
        <dbReference type="SAM" id="Coils"/>
    </source>
</evidence>
<dbReference type="Gene3D" id="2.40.10.340">
    <property type="entry name" value="Rod shape-determining protein MreC, domain 1"/>
    <property type="match status" value="1"/>
</dbReference>
<dbReference type="AlphaFoldDB" id="A0A919YPF9"/>
<dbReference type="InterPro" id="IPR042177">
    <property type="entry name" value="Cell/Rod_1"/>
</dbReference>
<dbReference type="InterPro" id="IPR042175">
    <property type="entry name" value="Cell/Rod_MreC_2"/>
</dbReference>
<dbReference type="Proteomes" id="UP000683139">
    <property type="component" value="Unassembled WGS sequence"/>
</dbReference>
<dbReference type="PANTHER" id="PTHR34138:SF1">
    <property type="entry name" value="CELL SHAPE-DETERMINING PROTEIN MREC"/>
    <property type="match status" value="1"/>
</dbReference>
<dbReference type="Gene3D" id="2.40.10.350">
    <property type="entry name" value="Rod shape-determining protein MreC, domain 2"/>
    <property type="match status" value="1"/>
</dbReference>
<comment type="caution">
    <text evidence="8">The sequence shown here is derived from an EMBL/GenBank/DDBJ whole genome shotgun (WGS) entry which is preliminary data.</text>
</comment>
<feature type="coiled-coil region" evidence="6">
    <location>
        <begin position="86"/>
        <end position="113"/>
    </location>
</feature>
<comment type="function">
    <text evidence="5">Involved in formation and maintenance of cell shape.</text>
</comment>
<dbReference type="GO" id="GO:0005886">
    <property type="term" value="C:plasma membrane"/>
    <property type="evidence" value="ECO:0007669"/>
    <property type="project" value="TreeGrafter"/>
</dbReference>
<sequence>MFNFLKNKRLFMLMVGFLVLIVLIGLTIGGREKITWPERFLKDTVGFVQQLIYRPAGAIAGFFQDISQLNEVYKENEQFRMMAAAYARDKVEYNFLKSENERLMKELEFKIHQEQMYDYKYMIAQVISVNNDANNRTININLGSKHGVEKNMAVVTSDGLVGIVNSVSAFYASVTPYTELSTTSTTFNAISATVMGKETESFGILSDYDTEQERLIMSKIGEEDPMVQGDIVITSGLGNIYPRGLRIGEIESLKVGDFGLTYVAEIKPFANLNKLTEVFVVAAPSYDEEEETTP</sequence>
<dbReference type="InterPro" id="IPR007221">
    <property type="entry name" value="MreC"/>
</dbReference>
<dbReference type="InterPro" id="IPR055342">
    <property type="entry name" value="MreC_beta-barrel_core"/>
</dbReference>
<evidence type="ECO:0000256" key="4">
    <source>
        <dbReference type="ARBA" id="ARBA00032089"/>
    </source>
</evidence>
<proteinExistence type="inferred from homology"/>
<gene>
    <name evidence="8" type="ORF">J40TS1_25590</name>
</gene>
<evidence type="ECO:0000259" key="7">
    <source>
        <dbReference type="Pfam" id="PF04085"/>
    </source>
</evidence>
<organism evidence="8 9">
    <name type="scientific">Paenibacillus montaniterrae</name>
    <dbReference type="NCBI Taxonomy" id="429341"/>
    <lineage>
        <taxon>Bacteria</taxon>
        <taxon>Bacillati</taxon>
        <taxon>Bacillota</taxon>
        <taxon>Bacilli</taxon>
        <taxon>Bacillales</taxon>
        <taxon>Paenibacillaceae</taxon>
        <taxon>Paenibacillus</taxon>
    </lineage>
</organism>
<protein>
    <recommendedName>
        <fullName evidence="2 5">Cell shape-determining protein MreC</fullName>
    </recommendedName>
    <alternativeName>
        <fullName evidence="4 5">Cell shape protein MreC</fullName>
    </alternativeName>
</protein>
<evidence type="ECO:0000256" key="3">
    <source>
        <dbReference type="ARBA" id="ARBA00022960"/>
    </source>
</evidence>
<dbReference type="PANTHER" id="PTHR34138">
    <property type="entry name" value="CELL SHAPE-DETERMINING PROTEIN MREC"/>
    <property type="match status" value="1"/>
</dbReference>
<keyword evidence="3 5" id="KW-0133">Cell shape</keyword>
<keyword evidence="9" id="KW-1185">Reference proteome</keyword>
<evidence type="ECO:0000256" key="1">
    <source>
        <dbReference type="ARBA" id="ARBA00009369"/>
    </source>
</evidence>
<feature type="domain" description="Rod shape-determining protein MreC beta-barrel core" evidence="7">
    <location>
        <begin position="126"/>
        <end position="281"/>
    </location>
</feature>
<dbReference type="EMBL" id="BOSE01000004">
    <property type="protein sequence ID" value="GIP16917.1"/>
    <property type="molecule type" value="Genomic_DNA"/>
</dbReference>
<dbReference type="GO" id="GO:0008360">
    <property type="term" value="P:regulation of cell shape"/>
    <property type="evidence" value="ECO:0007669"/>
    <property type="project" value="UniProtKB-KW"/>
</dbReference>
<dbReference type="NCBIfam" id="TIGR00219">
    <property type="entry name" value="mreC"/>
    <property type="match status" value="1"/>
</dbReference>